<keyword evidence="4" id="KW-1185">Reference proteome</keyword>
<feature type="compositionally biased region" description="Acidic residues" evidence="2">
    <location>
        <begin position="230"/>
        <end position="247"/>
    </location>
</feature>
<dbReference type="InterPro" id="IPR009072">
    <property type="entry name" value="Histone-fold"/>
</dbReference>
<dbReference type="WBParaSite" id="SVE_0156400.1">
    <property type="protein sequence ID" value="SVE_0156400.1"/>
    <property type="gene ID" value="SVE_0156400"/>
</dbReference>
<dbReference type="STRING" id="75913.A0A0K0EYF6"/>
<dbReference type="Pfam" id="PF00125">
    <property type="entry name" value="Histone"/>
    <property type="match status" value="1"/>
</dbReference>
<dbReference type="SMART" id="SM00428">
    <property type="entry name" value="H3"/>
    <property type="match status" value="1"/>
</dbReference>
<proteinExistence type="inferred from homology"/>
<organism evidence="4 5">
    <name type="scientific">Strongyloides venezuelensis</name>
    <name type="common">Threadworm</name>
    <dbReference type="NCBI Taxonomy" id="75913"/>
    <lineage>
        <taxon>Eukaryota</taxon>
        <taxon>Metazoa</taxon>
        <taxon>Ecdysozoa</taxon>
        <taxon>Nematoda</taxon>
        <taxon>Chromadorea</taxon>
        <taxon>Rhabditida</taxon>
        <taxon>Tylenchina</taxon>
        <taxon>Panagrolaimomorpha</taxon>
        <taxon>Strongyloidoidea</taxon>
        <taxon>Strongyloididae</taxon>
        <taxon>Strongyloides</taxon>
    </lineage>
</organism>
<evidence type="ECO:0000259" key="3">
    <source>
        <dbReference type="Pfam" id="PF00125"/>
    </source>
</evidence>
<dbReference type="GO" id="GO:0000786">
    <property type="term" value="C:nucleosome"/>
    <property type="evidence" value="ECO:0007669"/>
    <property type="project" value="InterPro"/>
</dbReference>
<dbReference type="AlphaFoldDB" id="A0A0K0EYF6"/>
<dbReference type="InterPro" id="IPR000164">
    <property type="entry name" value="Histone_H3/CENP-A"/>
</dbReference>
<dbReference type="SUPFAM" id="SSF47113">
    <property type="entry name" value="Histone-fold"/>
    <property type="match status" value="1"/>
</dbReference>
<evidence type="ECO:0000256" key="2">
    <source>
        <dbReference type="SAM" id="MobiDB-lite"/>
    </source>
</evidence>
<dbReference type="Proteomes" id="UP000035680">
    <property type="component" value="Unassembled WGS sequence"/>
</dbReference>
<accession>A0A0K0EYF6</accession>
<dbReference type="PRINTS" id="PR00622">
    <property type="entry name" value="HISTONEH3"/>
</dbReference>
<reference evidence="5" key="2">
    <citation type="submission" date="2015-08" db="UniProtKB">
        <authorList>
            <consortium name="WormBaseParasite"/>
        </authorList>
    </citation>
    <scope>IDENTIFICATION</scope>
</reference>
<dbReference type="GO" id="GO:0046982">
    <property type="term" value="F:protein heterodimerization activity"/>
    <property type="evidence" value="ECO:0007669"/>
    <property type="project" value="InterPro"/>
</dbReference>
<evidence type="ECO:0000313" key="4">
    <source>
        <dbReference type="Proteomes" id="UP000035680"/>
    </source>
</evidence>
<name>A0A0K0EYF6_STRVS</name>
<dbReference type="GO" id="GO:0003677">
    <property type="term" value="F:DNA binding"/>
    <property type="evidence" value="ECO:0007669"/>
    <property type="project" value="InterPro"/>
</dbReference>
<evidence type="ECO:0000313" key="5">
    <source>
        <dbReference type="WBParaSite" id="SVE_0156400.1"/>
    </source>
</evidence>
<dbReference type="InterPro" id="IPR007125">
    <property type="entry name" value="H2A/H2B/H3"/>
</dbReference>
<feature type="region of interest" description="Disordered" evidence="2">
    <location>
        <begin position="156"/>
        <end position="247"/>
    </location>
</feature>
<dbReference type="PROSITE" id="PS00959">
    <property type="entry name" value="HISTONE_H3_2"/>
    <property type="match status" value="1"/>
</dbReference>
<feature type="domain" description="Core Histone H2A/H2B/H3" evidence="3">
    <location>
        <begin position="300"/>
        <end position="384"/>
    </location>
</feature>
<evidence type="ECO:0000256" key="1">
    <source>
        <dbReference type="ARBA" id="ARBA00010343"/>
    </source>
</evidence>
<dbReference type="GO" id="GO:0030527">
    <property type="term" value="F:structural constituent of chromatin"/>
    <property type="evidence" value="ECO:0007669"/>
    <property type="project" value="InterPro"/>
</dbReference>
<reference evidence="4" key="1">
    <citation type="submission" date="2014-07" db="EMBL/GenBank/DDBJ databases">
        <authorList>
            <person name="Martin A.A"/>
            <person name="De Silva N."/>
        </authorList>
    </citation>
    <scope>NUCLEOTIDE SEQUENCE</scope>
</reference>
<protein>
    <submittedName>
        <fullName evidence="5">Histone domain-containing protein</fullName>
    </submittedName>
</protein>
<dbReference type="Gene3D" id="1.10.20.10">
    <property type="entry name" value="Histone, subunit A"/>
    <property type="match status" value="1"/>
</dbReference>
<comment type="similarity">
    <text evidence="1">Belongs to the histone H3 family.</text>
</comment>
<dbReference type="PANTHER" id="PTHR11426">
    <property type="entry name" value="HISTONE H3"/>
    <property type="match status" value="1"/>
</dbReference>
<feature type="compositionally biased region" description="Basic and acidic residues" evidence="2">
    <location>
        <begin position="191"/>
        <end position="204"/>
    </location>
</feature>
<sequence length="390" mass="44135">MGKFKFTARPKGEYKLYGETYASATTIRNWYSLGGNQENNQNVANRFIAPNQPAIQAPQDSGPIIEEIVSDEEMSMVERLSTTMNNTTITDDYNIEPTEEEPYTILDLDEGPRCSTVKRDRGVRDFDRDFFYGGPDVSAICQEGSVFSQLSTSGNKGVVHFEDVPSSRNGRGSKRNYQAPKEVAFITPIRPSDRRYTPPLESKHQGINNLRRNKSKSVENISDPNLMESPESEDLDYSDEEDDDDFSDADDVEVAYSEDDSSDLDDNELESVREGVRKFHKNAIAKNVKFIDKLRKEGKNAQGINRFSSSSALQIPRAPFHRLVKEIYQDITKQHCRLGKDVIEILQCVSEEYMIDCFKMANVVTAARQKVTLYPRDLRAARKITSMAGT</sequence>